<name>A0A919L2C5_9ACTN</name>
<dbReference type="SUPFAM" id="SSF74650">
    <property type="entry name" value="Galactose mutarotase-like"/>
    <property type="match status" value="1"/>
</dbReference>
<dbReference type="GO" id="GO:0047938">
    <property type="term" value="F:glucose-6-phosphate 1-epimerase activity"/>
    <property type="evidence" value="ECO:0007669"/>
    <property type="project" value="UniProtKB-UniRule"/>
</dbReference>
<comment type="catalytic activity">
    <reaction evidence="1">
        <text>alpha-D-glucose 6-phosphate = beta-D-glucose 6-phosphate</text>
        <dbReference type="Rhea" id="RHEA:16249"/>
        <dbReference type="ChEBI" id="CHEBI:58225"/>
        <dbReference type="ChEBI" id="CHEBI:58247"/>
        <dbReference type="EC" id="5.1.3.15"/>
    </reaction>
</comment>
<sequence length="284" mass="30928">MSDRFFGLPVVRTISASVSERRLDRLPVLVIDHPRARAAVTLQGAQLIAWQPAGAEPVLWLSEQARFEPGRAVRGGVPICWPWFGPVAEPSHGFARLLPWELTESGEDGSGVTLTLTLRESERSRTYWPHAFTARVTIRLGLECAIDLEAHGDHESTAALHSYFRVGDIDTVTVAGLGKTYLDDLLGTEGRQEGDLAFTTPLDRVYPQADDVSLINDPGRGRTIEVRHRGQSDVVLWNPGEPGCTDLAAGGHHGFACVETARIRRPLVSAPGHPARLGLTVRVG</sequence>
<dbReference type="RefSeq" id="WP_190214393.1">
    <property type="nucleotide sequence ID" value="NZ_BNBO01000052.1"/>
</dbReference>
<dbReference type="EC" id="5.1.3.15" evidence="4"/>
<keyword evidence="7" id="KW-1185">Reference proteome</keyword>
<dbReference type="InterPro" id="IPR011013">
    <property type="entry name" value="Gal_mutarotase_sf_dom"/>
</dbReference>
<reference evidence="6" key="1">
    <citation type="journal article" date="2014" name="Int. J. Syst. Evol. Microbiol.">
        <title>Complete genome sequence of Corynebacterium casei LMG S-19264T (=DSM 44701T), isolated from a smear-ripened cheese.</title>
        <authorList>
            <consortium name="US DOE Joint Genome Institute (JGI-PGF)"/>
            <person name="Walter F."/>
            <person name="Albersmeier A."/>
            <person name="Kalinowski J."/>
            <person name="Ruckert C."/>
        </authorList>
    </citation>
    <scope>NUCLEOTIDE SEQUENCE</scope>
    <source>
        <strain evidence="6">JCM 4646</strain>
    </source>
</reference>
<feature type="active site" evidence="5">
    <location>
        <position position="259"/>
    </location>
</feature>
<protein>
    <recommendedName>
        <fullName evidence="4">Putative glucose-6-phosphate 1-epimerase</fullName>
        <ecNumber evidence="4">5.1.3.15</ecNumber>
    </recommendedName>
</protein>
<accession>A0A919L2C5</accession>
<dbReference type="InterPro" id="IPR014718">
    <property type="entry name" value="GH-type_carb-bd"/>
</dbReference>
<proteinExistence type="inferred from homology"/>
<evidence type="ECO:0000256" key="1">
    <source>
        <dbReference type="ARBA" id="ARBA00001096"/>
    </source>
</evidence>
<feature type="active site" evidence="5">
    <location>
        <position position="161"/>
    </location>
</feature>
<dbReference type="GeneID" id="95356685"/>
<organism evidence="6 7">
    <name type="scientific">Kitasatospora indigofera</name>
    <dbReference type="NCBI Taxonomy" id="67307"/>
    <lineage>
        <taxon>Bacteria</taxon>
        <taxon>Bacillati</taxon>
        <taxon>Actinomycetota</taxon>
        <taxon>Actinomycetes</taxon>
        <taxon>Kitasatosporales</taxon>
        <taxon>Streptomycetaceae</taxon>
        <taxon>Kitasatospora</taxon>
    </lineage>
</organism>
<gene>
    <name evidence="6" type="ORF">GCM10018781_63840</name>
</gene>
<dbReference type="InterPro" id="IPR025532">
    <property type="entry name" value="G6P_1-epimerase"/>
</dbReference>
<keyword evidence="3 4" id="KW-0413">Isomerase</keyword>
<dbReference type="Gene3D" id="2.70.98.10">
    <property type="match status" value="1"/>
</dbReference>
<dbReference type="GO" id="GO:0005975">
    <property type="term" value="P:carbohydrate metabolic process"/>
    <property type="evidence" value="ECO:0007669"/>
    <property type="project" value="InterPro"/>
</dbReference>
<evidence type="ECO:0000313" key="7">
    <source>
        <dbReference type="Proteomes" id="UP000617734"/>
    </source>
</evidence>
<comment type="caution">
    <text evidence="6">The sequence shown here is derived from an EMBL/GenBank/DDBJ whole genome shotgun (WGS) entry which is preliminary data.</text>
</comment>
<evidence type="ECO:0000313" key="6">
    <source>
        <dbReference type="EMBL" id="GHH81358.1"/>
    </source>
</evidence>
<dbReference type="GO" id="GO:0005737">
    <property type="term" value="C:cytoplasm"/>
    <property type="evidence" value="ECO:0007669"/>
    <property type="project" value="TreeGrafter"/>
</dbReference>
<evidence type="ECO:0000256" key="5">
    <source>
        <dbReference type="PIRSR" id="PIRSR016020-1"/>
    </source>
</evidence>
<dbReference type="Proteomes" id="UP000617734">
    <property type="component" value="Unassembled WGS sequence"/>
</dbReference>
<dbReference type="PANTHER" id="PTHR11122:SF13">
    <property type="entry name" value="GLUCOSE-6-PHOSPHATE 1-EPIMERASE"/>
    <property type="match status" value="1"/>
</dbReference>
<dbReference type="GO" id="GO:0030246">
    <property type="term" value="F:carbohydrate binding"/>
    <property type="evidence" value="ECO:0007669"/>
    <property type="project" value="UniProtKB-UniRule"/>
</dbReference>
<dbReference type="PANTHER" id="PTHR11122">
    <property type="entry name" value="APOSPORY-ASSOCIATED PROTEIN C-RELATED"/>
    <property type="match status" value="1"/>
</dbReference>
<comment type="similarity">
    <text evidence="2 4">Belongs to the glucose-6-phosphate 1-epimerase family.</text>
</comment>
<reference evidence="6" key="2">
    <citation type="submission" date="2020-09" db="EMBL/GenBank/DDBJ databases">
        <authorList>
            <person name="Sun Q."/>
            <person name="Ohkuma M."/>
        </authorList>
    </citation>
    <scope>NUCLEOTIDE SEQUENCE</scope>
    <source>
        <strain evidence="6">JCM 4646</strain>
    </source>
</reference>
<evidence type="ECO:0000256" key="4">
    <source>
        <dbReference type="PIRNR" id="PIRNR016020"/>
    </source>
</evidence>
<evidence type="ECO:0000256" key="2">
    <source>
        <dbReference type="ARBA" id="ARBA00005866"/>
    </source>
</evidence>
<dbReference type="InterPro" id="IPR008183">
    <property type="entry name" value="Aldose_1/G6P_1-epimerase"/>
</dbReference>
<dbReference type="CDD" id="cd09020">
    <property type="entry name" value="D-hex-6-P-epi_like"/>
    <property type="match status" value="1"/>
</dbReference>
<dbReference type="AlphaFoldDB" id="A0A919L2C5"/>
<dbReference type="EMBL" id="BNBO01000052">
    <property type="protein sequence ID" value="GHH81358.1"/>
    <property type="molecule type" value="Genomic_DNA"/>
</dbReference>
<dbReference type="Pfam" id="PF01263">
    <property type="entry name" value="Aldose_epim"/>
    <property type="match status" value="1"/>
</dbReference>
<dbReference type="PIRSF" id="PIRSF016020">
    <property type="entry name" value="PHexose_mutarotase"/>
    <property type="match status" value="1"/>
</dbReference>
<evidence type="ECO:0000256" key="3">
    <source>
        <dbReference type="ARBA" id="ARBA00023235"/>
    </source>
</evidence>